<evidence type="ECO:0000313" key="3">
    <source>
        <dbReference type="Proteomes" id="UP000249046"/>
    </source>
</evidence>
<dbReference type="AlphaFoldDB" id="A0A2W5KFN0"/>
<dbReference type="Proteomes" id="UP000249046">
    <property type="component" value="Unassembled WGS sequence"/>
</dbReference>
<dbReference type="EMBL" id="QFPO01000007">
    <property type="protein sequence ID" value="PZQ14829.1"/>
    <property type="molecule type" value="Genomic_DNA"/>
</dbReference>
<protein>
    <submittedName>
        <fullName evidence="2">3-beta hydroxysteroid dehydrogenase</fullName>
    </submittedName>
</protein>
<dbReference type="PANTHER" id="PTHR48079:SF6">
    <property type="entry name" value="NAD(P)-BINDING DOMAIN-CONTAINING PROTEIN-RELATED"/>
    <property type="match status" value="1"/>
</dbReference>
<dbReference type="GO" id="GO:0016616">
    <property type="term" value="F:oxidoreductase activity, acting on the CH-OH group of donors, NAD or NADP as acceptor"/>
    <property type="evidence" value="ECO:0007669"/>
    <property type="project" value="InterPro"/>
</dbReference>
<accession>A0A2W5KFN0</accession>
<reference evidence="2 3" key="1">
    <citation type="submission" date="2017-08" db="EMBL/GenBank/DDBJ databases">
        <title>Infants hospitalized years apart are colonized by the same room-sourced microbial strains.</title>
        <authorList>
            <person name="Brooks B."/>
            <person name="Olm M.R."/>
            <person name="Firek B.A."/>
            <person name="Baker R."/>
            <person name="Thomas B.C."/>
            <person name="Morowitz M.J."/>
            <person name="Banfield J.F."/>
        </authorList>
    </citation>
    <scope>NUCLEOTIDE SEQUENCE [LARGE SCALE GENOMIC DNA]</scope>
    <source>
        <strain evidence="2">S2_005_003_R2_42</strain>
    </source>
</reference>
<dbReference type="Gene3D" id="3.40.50.720">
    <property type="entry name" value="NAD(P)-binding Rossmann-like Domain"/>
    <property type="match status" value="1"/>
</dbReference>
<evidence type="ECO:0000259" key="1">
    <source>
        <dbReference type="Pfam" id="PF01073"/>
    </source>
</evidence>
<dbReference type="GO" id="GO:0004029">
    <property type="term" value="F:aldehyde dehydrogenase (NAD+) activity"/>
    <property type="evidence" value="ECO:0007669"/>
    <property type="project" value="TreeGrafter"/>
</dbReference>
<comment type="caution">
    <text evidence="2">The sequence shown here is derived from an EMBL/GenBank/DDBJ whole genome shotgun (WGS) entry which is preliminary data.</text>
</comment>
<dbReference type="InterPro" id="IPR036291">
    <property type="entry name" value="NAD(P)-bd_dom_sf"/>
</dbReference>
<name>A0A2W5KFN0_9GAMM</name>
<sequence length="333" mass="35606">MQILLTGAGGFLGRAIARRLVDRGHLVRALMRHPQPELDALGIEQWQGSAVTLDSMLEVASGCDAIVHSAGNVDPLAPIETAYEANVLTTEVALAAAELAAVPRLVFTSCASVVIGAADINGGGEALAYPPRWPAVYPHVKALAEQRVLAANGEALATIALRPSLLWAPDEARLTPRLVELARNGRLRLTAHPGNRIDCCHVDNAALAHVLAVERLEPGAPIAGRSYFISDGEPLSVEALIAAILRAHGLPLPARRLSPRLARWLAASAHLRQRLPGASRPLLERYLLNLTDRSAWFSIAAARRDLDYAPQTSTREVLARQARRHGNGQPAAA</sequence>
<organism evidence="2 3">
    <name type="scientific">Rhodanobacter denitrificans</name>
    <dbReference type="NCBI Taxonomy" id="666685"/>
    <lineage>
        <taxon>Bacteria</taxon>
        <taxon>Pseudomonadati</taxon>
        <taxon>Pseudomonadota</taxon>
        <taxon>Gammaproteobacteria</taxon>
        <taxon>Lysobacterales</taxon>
        <taxon>Rhodanobacteraceae</taxon>
        <taxon>Rhodanobacter</taxon>
    </lineage>
</organism>
<dbReference type="InterPro" id="IPR002225">
    <property type="entry name" value="3Beta_OHSteriod_DH/Estase"/>
</dbReference>
<dbReference type="InterPro" id="IPR051783">
    <property type="entry name" value="NAD(P)-dependent_oxidoreduct"/>
</dbReference>
<feature type="domain" description="3-beta hydroxysteroid dehydrogenase/isomerase" evidence="1">
    <location>
        <begin position="5"/>
        <end position="255"/>
    </location>
</feature>
<dbReference type="SUPFAM" id="SSF51735">
    <property type="entry name" value="NAD(P)-binding Rossmann-fold domains"/>
    <property type="match status" value="1"/>
</dbReference>
<dbReference type="PANTHER" id="PTHR48079">
    <property type="entry name" value="PROTEIN YEEZ"/>
    <property type="match status" value="1"/>
</dbReference>
<dbReference type="GO" id="GO:0005737">
    <property type="term" value="C:cytoplasm"/>
    <property type="evidence" value="ECO:0007669"/>
    <property type="project" value="TreeGrafter"/>
</dbReference>
<evidence type="ECO:0000313" key="2">
    <source>
        <dbReference type="EMBL" id="PZQ14829.1"/>
    </source>
</evidence>
<dbReference type="GO" id="GO:0006694">
    <property type="term" value="P:steroid biosynthetic process"/>
    <property type="evidence" value="ECO:0007669"/>
    <property type="project" value="InterPro"/>
</dbReference>
<gene>
    <name evidence="2" type="ORF">DI564_10045</name>
</gene>
<proteinExistence type="predicted"/>
<dbReference type="Pfam" id="PF01073">
    <property type="entry name" value="3Beta_HSD"/>
    <property type="match status" value="1"/>
</dbReference>